<dbReference type="Pfam" id="PF02896">
    <property type="entry name" value="PEP-utilizers_C"/>
    <property type="match status" value="1"/>
</dbReference>
<dbReference type="Proteomes" id="UP000547674">
    <property type="component" value="Unassembled WGS sequence"/>
</dbReference>
<dbReference type="InterPro" id="IPR015813">
    <property type="entry name" value="Pyrv/PenolPyrv_kinase-like_dom"/>
</dbReference>
<reference evidence="2 3" key="1">
    <citation type="submission" date="2020-03" db="EMBL/GenBank/DDBJ databases">
        <title>Metabolic flexibility allows generalist bacteria to become dominant in a frequently disturbed ecosystem.</title>
        <authorList>
            <person name="Chen Y.-J."/>
            <person name="Leung P.M."/>
            <person name="Bay S.K."/>
            <person name="Hugenholtz P."/>
            <person name="Kessler A.J."/>
            <person name="Shelley G."/>
            <person name="Waite D.W."/>
            <person name="Cook P.L."/>
            <person name="Greening C."/>
        </authorList>
    </citation>
    <scope>NUCLEOTIDE SEQUENCE [LARGE SCALE GENOMIC DNA]</scope>
    <source>
        <strain evidence="2">SS_bin_28</strain>
    </source>
</reference>
<dbReference type="PANTHER" id="PTHR46244:SF3">
    <property type="entry name" value="PHOSPHOENOLPYRUVATE-PROTEIN PHOSPHOTRANSFERASE"/>
    <property type="match status" value="1"/>
</dbReference>
<dbReference type="InterPro" id="IPR050499">
    <property type="entry name" value="PEP-utilizing_PTS_enzyme"/>
</dbReference>
<dbReference type="EMBL" id="JABDJR010000514">
    <property type="protein sequence ID" value="NNF07646.1"/>
    <property type="molecule type" value="Genomic_DNA"/>
</dbReference>
<dbReference type="Gene3D" id="3.20.20.60">
    <property type="entry name" value="Phosphoenolpyruvate-binding domains"/>
    <property type="match status" value="1"/>
</dbReference>
<dbReference type="AlphaFoldDB" id="A0A7Y2E9E9"/>
<comment type="caution">
    <text evidence="2">The sequence shown here is derived from an EMBL/GenBank/DDBJ whole genome shotgun (WGS) entry which is preliminary data.</text>
</comment>
<dbReference type="InterPro" id="IPR000121">
    <property type="entry name" value="PEP_util_C"/>
</dbReference>
<name>A0A7Y2E9E9_UNCEI</name>
<dbReference type="SUPFAM" id="SSF51621">
    <property type="entry name" value="Phosphoenolpyruvate/pyruvate domain"/>
    <property type="match status" value="1"/>
</dbReference>
<evidence type="ECO:0000313" key="3">
    <source>
        <dbReference type="Proteomes" id="UP000547674"/>
    </source>
</evidence>
<accession>A0A7Y2E9E9</accession>
<dbReference type="GO" id="GO:0016772">
    <property type="term" value="F:transferase activity, transferring phosphorus-containing groups"/>
    <property type="evidence" value="ECO:0007669"/>
    <property type="project" value="InterPro"/>
</dbReference>
<dbReference type="PANTHER" id="PTHR46244">
    <property type="entry name" value="PHOSPHOENOLPYRUVATE-PROTEIN PHOSPHOTRANSFERASE"/>
    <property type="match status" value="1"/>
</dbReference>
<dbReference type="InterPro" id="IPR040442">
    <property type="entry name" value="Pyrv_kinase-like_dom_sf"/>
</dbReference>
<gene>
    <name evidence="2" type="ORF">HKN21_12865</name>
</gene>
<sequence>SICGEMAGEPLAVPLLLGLGVTHLSMSPYLIPEIKQTVRSLSRAECRALAVDALRCREVHEVAELVEARLGSRYSGLLEMTREGWQDSRSQDS</sequence>
<evidence type="ECO:0000259" key="1">
    <source>
        <dbReference type="Pfam" id="PF02896"/>
    </source>
</evidence>
<feature type="non-terminal residue" evidence="2">
    <location>
        <position position="1"/>
    </location>
</feature>
<protein>
    <recommendedName>
        <fullName evidence="1">PEP-utilising enzyme C-terminal domain-containing protein</fullName>
    </recommendedName>
</protein>
<evidence type="ECO:0000313" key="2">
    <source>
        <dbReference type="EMBL" id="NNF07646.1"/>
    </source>
</evidence>
<feature type="domain" description="PEP-utilising enzyme C-terminal" evidence="1">
    <location>
        <begin position="1"/>
        <end position="41"/>
    </location>
</feature>
<proteinExistence type="predicted"/>
<organism evidence="2 3">
    <name type="scientific">Eiseniibacteriota bacterium</name>
    <dbReference type="NCBI Taxonomy" id="2212470"/>
    <lineage>
        <taxon>Bacteria</taxon>
        <taxon>Candidatus Eiseniibacteriota</taxon>
    </lineage>
</organism>